<sequence length="305" mass="33118">MIISLPVKCSPPEDPIKCTNGTKNCTITNSYGAFPDRRICRAAEVAYPTTEDELVAIVAAASKENRKMKVATRFSHSIPKLVCPDDGGDTGSLLISTKYLNRTLKIDNRSMTVTVESGVTLRQLIEEAAKAGLAVTSAPYWWGLTVGGMMGTGAHGSSLWGLGSSVHDYVAGIRIVTPALPENGYASVRQLEEGDPDINAARISLGVLGVISQVTLKLEPMFKRSMSLVEEEDTNLGDEAATFGTRHEFGDMSWLPGEGRVVYRVDDRVPIDTPGDGRNDFIGFRSLPWFLIRASRTLGIHFIIN</sequence>
<dbReference type="Proteomes" id="UP001152523">
    <property type="component" value="Unassembled WGS sequence"/>
</dbReference>
<dbReference type="AlphaFoldDB" id="A0AAV0CH85"/>
<protein>
    <recommendedName>
        <fullName evidence="4">L-gulonolactone oxidase</fullName>
        <ecNumber evidence="4">1.1.3.8</ecNumber>
    </recommendedName>
</protein>
<dbReference type="SUPFAM" id="SSF56176">
    <property type="entry name" value="FAD-binding/transporter-associated domain-like"/>
    <property type="match status" value="1"/>
</dbReference>
<evidence type="ECO:0000256" key="5">
    <source>
        <dbReference type="ARBA" id="ARBA00022644"/>
    </source>
</evidence>
<proteinExistence type="inferred from homology"/>
<keyword evidence="11" id="KW-1185">Reference proteome</keyword>
<reference evidence="10" key="1">
    <citation type="submission" date="2022-07" db="EMBL/GenBank/DDBJ databases">
        <authorList>
            <person name="Macas J."/>
            <person name="Novak P."/>
            <person name="Neumann P."/>
        </authorList>
    </citation>
    <scope>NUCLEOTIDE SEQUENCE</scope>
</reference>
<dbReference type="InterPro" id="IPR016166">
    <property type="entry name" value="FAD-bd_PCMH"/>
</dbReference>
<dbReference type="PANTHER" id="PTHR13878">
    <property type="entry name" value="GULONOLACTONE OXIDASE"/>
    <property type="match status" value="1"/>
</dbReference>
<dbReference type="EC" id="1.1.3.8" evidence="4"/>
<dbReference type="InterPro" id="IPR016169">
    <property type="entry name" value="FAD-bd_PCMH_sub2"/>
</dbReference>
<dbReference type="NCBIfam" id="TIGR01677">
    <property type="entry name" value="pln_FAD_oxido"/>
    <property type="match status" value="1"/>
</dbReference>
<keyword evidence="7" id="KW-0560">Oxidoreductase</keyword>
<dbReference type="GO" id="GO:0019853">
    <property type="term" value="P:L-ascorbic acid biosynthetic process"/>
    <property type="evidence" value="ECO:0007669"/>
    <property type="project" value="UniProtKB-KW"/>
</dbReference>
<evidence type="ECO:0000256" key="7">
    <source>
        <dbReference type="ARBA" id="ARBA00023002"/>
    </source>
</evidence>
<evidence type="ECO:0000256" key="1">
    <source>
        <dbReference type="ARBA" id="ARBA00001974"/>
    </source>
</evidence>
<evidence type="ECO:0000256" key="8">
    <source>
        <dbReference type="ARBA" id="ARBA00048083"/>
    </source>
</evidence>
<dbReference type="InterPro" id="IPR050432">
    <property type="entry name" value="FAD-linked_Oxidoreductases_BP"/>
</dbReference>
<dbReference type="GO" id="GO:0050105">
    <property type="term" value="F:L-gulonolactone oxidase activity"/>
    <property type="evidence" value="ECO:0007669"/>
    <property type="project" value="UniProtKB-EC"/>
</dbReference>
<keyword evidence="6" id="KW-0732">Signal</keyword>
<dbReference type="FunFam" id="3.30.465.10:FF:000033">
    <property type="entry name" value="L-gulonolactone oxidase 5"/>
    <property type="match status" value="1"/>
</dbReference>
<name>A0AAV0CH85_9ASTE</name>
<comment type="cofactor">
    <cofactor evidence="1">
        <name>FAD</name>
        <dbReference type="ChEBI" id="CHEBI:57692"/>
    </cofactor>
</comment>
<gene>
    <name evidence="10" type="ORF">CEPIT_LOCUS4942</name>
</gene>
<keyword evidence="5" id="KW-0060">Ascorbate biosynthesis</keyword>
<evidence type="ECO:0000259" key="9">
    <source>
        <dbReference type="PROSITE" id="PS51387"/>
    </source>
</evidence>
<comment type="similarity">
    <text evidence="3">Belongs to the oxygen-dependent FAD-linked oxidoreductase family.</text>
</comment>
<evidence type="ECO:0000313" key="10">
    <source>
        <dbReference type="EMBL" id="CAH9074165.1"/>
    </source>
</evidence>
<accession>A0AAV0CH85</accession>
<comment type="catalytic activity">
    <reaction evidence="8">
        <text>L-gulono-1,4-lactone + O2 = L-ascorbate + H2O2 + H(+)</text>
        <dbReference type="Rhea" id="RHEA:32363"/>
        <dbReference type="ChEBI" id="CHEBI:15378"/>
        <dbReference type="ChEBI" id="CHEBI:15379"/>
        <dbReference type="ChEBI" id="CHEBI:16240"/>
        <dbReference type="ChEBI" id="CHEBI:17587"/>
        <dbReference type="ChEBI" id="CHEBI:38290"/>
        <dbReference type="EC" id="1.1.3.8"/>
    </reaction>
</comment>
<evidence type="ECO:0000256" key="4">
    <source>
        <dbReference type="ARBA" id="ARBA00013121"/>
    </source>
</evidence>
<evidence type="ECO:0000256" key="2">
    <source>
        <dbReference type="ARBA" id="ARBA00005147"/>
    </source>
</evidence>
<dbReference type="Gene3D" id="3.30.43.10">
    <property type="entry name" value="Uridine Diphospho-n-acetylenolpyruvylglucosamine Reductase, domain 2"/>
    <property type="match status" value="1"/>
</dbReference>
<evidence type="ECO:0000256" key="3">
    <source>
        <dbReference type="ARBA" id="ARBA00005466"/>
    </source>
</evidence>
<dbReference type="Gene3D" id="3.30.465.10">
    <property type="match status" value="1"/>
</dbReference>
<dbReference type="InterPro" id="IPR016167">
    <property type="entry name" value="FAD-bd_PCMH_sub1"/>
</dbReference>
<dbReference type="EMBL" id="CAMAPF010000026">
    <property type="protein sequence ID" value="CAH9074165.1"/>
    <property type="molecule type" value="Genomic_DNA"/>
</dbReference>
<feature type="domain" description="FAD-binding PCMH-type" evidence="9">
    <location>
        <begin position="38"/>
        <end position="221"/>
    </location>
</feature>
<dbReference type="Pfam" id="PF01565">
    <property type="entry name" value="FAD_binding_4"/>
    <property type="match status" value="1"/>
</dbReference>
<organism evidence="10 11">
    <name type="scientific">Cuscuta epithymum</name>
    <dbReference type="NCBI Taxonomy" id="186058"/>
    <lineage>
        <taxon>Eukaryota</taxon>
        <taxon>Viridiplantae</taxon>
        <taxon>Streptophyta</taxon>
        <taxon>Embryophyta</taxon>
        <taxon>Tracheophyta</taxon>
        <taxon>Spermatophyta</taxon>
        <taxon>Magnoliopsida</taxon>
        <taxon>eudicotyledons</taxon>
        <taxon>Gunneridae</taxon>
        <taxon>Pentapetalae</taxon>
        <taxon>asterids</taxon>
        <taxon>lamiids</taxon>
        <taxon>Solanales</taxon>
        <taxon>Convolvulaceae</taxon>
        <taxon>Cuscuteae</taxon>
        <taxon>Cuscuta</taxon>
        <taxon>Cuscuta subgen. Cuscuta</taxon>
    </lineage>
</organism>
<comment type="pathway">
    <text evidence="2">Cofactor biosynthesis; L-ascorbate biosynthesis.</text>
</comment>
<dbReference type="PANTHER" id="PTHR13878:SF67">
    <property type="entry name" value="L-GULONOLACTONE OXIDASE 5"/>
    <property type="match status" value="1"/>
</dbReference>
<comment type="caution">
    <text evidence="10">The sequence shown here is derived from an EMBL/GenBank/DDBJ whole genome shotgun (WGS) entry which is preliminary data.</text>
</comment>
<evidence type="ECO:0000256" key="6">
    <source>
        <dbReference type="ARBA" id="ARBA00022729"/>
    </source>
</evidence>
<dbReference type="InterPro" id="IPR036318">
    <property type="entry name" value="FAD-bd_PCMH-like_sf"/>
</dbReference>
<evidence type="ECO:0000313" key="11">
    <source>
        <dbReference type="Proteomes" id="UP001152523"/>
    </source>
</evidence>
<dbReference type="InterPro" id="IPR006094">
    <property type="entry name" value="Oxid_FAD_bind_N"/>
</dbReference>
<dbReference type="GO" id="GO:0071949">
    <property type="term" value="F:FAD binding"/>
    <property type="evidence" value="ECO:0007669"/>
    <property type="project" value="InterPro"/>
</dbReference>
<dbReference type="PROSITE" id="PS51387">
    <property type="entry name" value="FAD_PCMH"/>
    <property type="match status" value="1"/>
</dbReference>
<dbReference type="InterPro" id="IPR010030">
    <property type="entry name" value="GULO_Plant"/>
</dbReference>